<proteinExistence type="predicted"/>
<dbReference type="RefSeq" id="XP_022244675.1">
    <property type="nucleotide sequence ID" value="XM_022388967.1"/>
</dbReference>
<evidence type="ECO:0000313" key="3">
    <source>
        <dbReference type="RefSeq" id="XP_022244675.1"/>
    </source>
</evidence>
<organism evidence="2 3">
    <name type="scientific">Limulus polyphemus</name>
    <name type="common">Atlantic horseshoe crab</name>
    <dbReference type="NCBI Taxonomy" id="6850"/>
    <lineage>
        <taxon>Eukaryota</taxon>
        <taxon>Metazoa</taxon>
        <taxon>Ecdysozoa</taxon>
        <taxon>Arthropoda</taxon>
        <taxon>Chelicerata</taxon>
        <taxon>Merostomata</taxon>
        <taxon>Xiphosura</taxon>
        <taxon>Limulidae</taxon>
        <taxon>Limulus</taxon>
    </lineage>
</organism>
<protein>
    <submittedName>
        <fullName evidence="3">Uncharacterized protein LOC111086376 isoform X1</fullName>
    </submittedName>
</protein>
<sequence length="268" mass="30515">MNYKNENALLSEDSGDCSSSDKKYYAVLNENQPLKGMNKKREKGTPKATLTSKQTCSSNERITRNKKIHSTFTTVQRGKYSENDYKSTFTTKSHQLSLPSKEYIYSCSEEARDSLSPFLDEDGYLEHQNKLSHSVNTPPVTPNYLVSSEQELSVVSTTDNEGEKCQNSYMHNSVTRLKEANYRNISTEKTYKEDTTSKQTQVWTDENFCYDEKEEEGVFSLPSSCEELFPIKISNLAVKEDMLLEDAGKGLLCDFFEKENLETESSAC</sequence>
<evidence type="ECO:0000256" key="1">
    <source>
        <dbReference type="SAM" id="MobiDB-lite"/>
    </source>
</evidence>
<keyword evidence="2" id="KW-1185">Reference proteome</keyword>
<name>A0ABM1SM19_LIMPO</name>
<accession>A0ABM1SM19</accession>
<evidence type="ECO:0000313" key="2">
    <source>
        <dbReference type="Proteomes" id="UP000694941"/>
    </source>
</evidence>
<dbReference type="GeneID" id="111086376"/>
<reference evidence="3" key="1">
    <citation type="submission" date="2025-08" db="UniProtKB">
        <authorList>
            <consortium name="RefSeq"/>
        </authorList>
    </citation>
    <scope>IDENTIFICATION</scope>
    <source>
        <tissue evidence="3">Muscle</tissue>
    </source>
</reference>
<feature type="region of interest" description="Disordered" evidence="1">
    <location>
        <begin position="29"/>
        <end position="56"/>
    </location>
</feature>
<gene>
    <name evidence="3" type="primary">LOC111086376</name>
</gene>
<dbReference type="Proteomes" id="UP000694941">
    <property type="component" value="Unplaced"/>
</dbReference>